<feature type="region of interest" description="Disordered" evidence="1">
    <location>
        <begin position="405"/>
        <end position="429"/>
    </location>
</feature>
<feature type="region of interest" description="Disordered" evidence="1">
    <location>
        <begin position="458"/>
        <end position="478"/>
    </location>
</feature>
<protein>
    <submittedName>
        <fullName evidence="2">Uncharacterized protein</fullName>
    </submittedName>
</protein>
<reference evidence="2" key="1">
    <citation type="journal article" date="2020" name="bioRxiv">
        <title>Comparative genomics of Chlamydomonas.</title>
        <authorList>
            <person name="Craig R.J."/>
            <person name="Hasan A.R."/>
            <person name="Ness R.W."/>
            <person name="Keightley P.D."/>
        </authorList>
    </citation>
    <scope>NUCLEOTIDE SEQUENCE</scope>
    <source>
        <strain evidence="2">CCAP 11/173</strain>
    </source>
</reference>
<organism evidence="2 3">
    <name type="scientific">Chlamydomonas schloesseri</name>
    <dbReference type="NCBI Taxonomy" id="2026947"/>
    <lineage>
        <taxon>Eukaryota</taxon>
        <taxon>Viridiplantae</taxon>
        <taxon>Chlorophyta</taxon>
        <taxon>core chlorophytes</taxon>
        <taxon>Chlorophyceae</taxon>
        <taxon>CS clade</taxon>
        <taxon>Chlamydomonadales</taxon>
        <taxon>Chlamydomonadaceae</taxon>
        <taxon>Chlamydomonas</taxon>
    </lineage>
</organism>
<name>A0A836B6V1_9CHLO</name>
<feature type="region of interest" description="Disordered" evidence="1">
    <location>
        <begin position="226"/>
        <end position="265"/>
    </location>
</feature>
<feature type="compositionally biased region" description="Polar residues" evidence="1">
    <location>
        <begin position="255"/>
        <end position="265"/>
    </location>
</feature>
<feature type="region of interest" description="Disordered" evidence="1">
    <location>
        <begin position="116"/>
        <end position="135"/>
    </location>
</feature>
<dbReference type="AlphaFoldDB" id="A0A836B6V1"/>
<feature type="compositionally biased region" description="Low complexity" evidence="1">
    <location>
        <begin position="335"/>
        <end position="363"/>
    </location>
</feature>
<dbReference type="Proteomes" id="UP000613740">
    <property type="component" value="Unassembled WGS sequence"/>
</dbReference>
<proteinExistence type="predicted"/>
<feature type="region of interest" description="Disordered" evidence="1">
    <location>
        <begin position="35"/>
        <end position="107"/>
    </location>
</feature>
<dbReference type="EMBL" id="JAEHOD010000015">
    <property type="protein sequence ID" value="KAG2449183.1"/>
    <property type="molecule type" value="Genomic_DNA"/>
</dbReference>
<feature type="compositionally biased region" description="Low complexity" evidence="1">
    <location>
        <begin position="78"/>
        <end position="107"/>
    </location>
</feature>
<evidence type="ECO:0000313" key="2">
    <source>
        <dbReference type="EMBL" id="KAG2449183.1"/>
    </source>
</evidence>
<gene>
    <name evidence="2" type="ORF">HYH02_005930</name>
</gene>
<accession>A0A836B6V1</accession>
<sequence length="478" mass="49198">MAMMSLSQRGLLRACSGLGRGRCTVVPVRAVAAPEASSVADGSANGAASTSAPGGRTFRDGGSRRTQPGRGQGRRMRGGTQQQQQQQQPAAEGAPARRGAARAADTARWPEVAFLDDDGIPSAHDGPARPGPTARSMFRRHMAPAKATGNIIVRSLGRSGTSGAIKFLIALRREGLAAQPPVDVRVRVLKQSPIRGGFGAPLLMFVERVAAGTDVLPELQVTPAPSANTASAAVSGSEPAQPQQPPQQHQAPPSGSLQAALQVSRSGDPERLERALYKVVSGLQPGQFAAVDMVGPATLLLGLQSLVNVRTSIGIRGREVYFVPTITTQPLRQSAASPAAPPAGEQPAAEAEAEAAAPPAATADADRDAEPRMVEVVRMFVGRGAPVASASAALASAPATAHDSVQVASPAGSEQVASASGTGGSAGLSSVPAAEQVTVPLSELESLKSALDTMMQKQHQLEALLKDRQQQQQQRPPQ</sequence>
<dbReference type="OrthoDB" id="537519at2759"/>
<keyword evidence="3" id="KW-1185">Reference proteome</keyword>
<evidence type="ECO:0000256" key="1">
    <source>
        <dbReference type="SAM" id="MobiDB-lite"/>
    </source>
</evidence>
<feature type="region of interest" description="Disordered" evidence="1">
    <location>
        <begin position="333"/>
        <end position="369"/>
    </location>
</feature>
<evidence type="ECO:0000313" key="3">
    <source>
        <dbReference type="Proteomes" id="UP000613740"/>
    </source>
</evidence>
<comment type="caution">
    <text evidence="2">The sequence shown here is derived from an EMBL/GenBank/DDBJ whole genome shotgun (WGS) entry which is preliminary data.</text>
</comment>